<dbReference type="Proteomes" id="UP000516380">
    <property type="component" value="Chromosome"/>
</dbReference>
<keyword evidence="1" id="KW-0812">Transmembrane</keyword>
<evidence type="ECO:0000313" key="3">
    <source>
        <dbReference type="Proteomes" id="UP000516380"/>
    </source>
</evidence>
<sequence>MAQLVGIPFGARADARTAIGSAVVDLTPGPVKEWAIATLGALDKLFLAVVVLVVIATIAAIAGTLETQRRPLGSAVIAAAGVLGCVAVLSRPGATALDTIPTVAGAACGVAALRLLTRFWPGPENRVSRMSAGATWSCSDYSDSD</sequence>
<keyword evidence="1" id="KW-1133">Transmembrane helix</keyword>
<name>A0A7G1I916_MYCKA</name>
<feature type="transmembrane region" description="Helical" evidence="1">
    <location>
        <begin position="72"/>
        <end position="90"/>
    </location>
</feature>
<dbReference type="AlphaFoldDB" id="A0A7G1I916"/>
<keyword evidence="3" id="KW-1185">Reference proteome</keyword>
<organism evidence="2 3">
    <name type="scientific">Mycobacterium kansasii</name>
    <dbReference type="NCBI Taxonomy" id="1768"/>
    <lineage>
        <taxon>Bacteria</taxon>
        <taxon>Bacillati</taxon>
        <taxon>Actinomycetota</taxon>
        <taxon>Actinomycetes</taxon>
        <taxon>Mycobacteriales</taxon>
        <taxon>Mycobacteriaceae</taxon>
        <taxon>Mycobacterium</taxon>
    </lineage>
</organism>
<gene>
    <name evidence="2" type="ORF">NIIDMKKI_26860</name>
</gene>
<dbReference type="EMBL" id="AP023343">
    <property type="protein sequence ID" value="BCI87480.1"/>
    <property type="molecule type" value="Genomic_DNA"/>
</dbReference>
<protein>
    <recommendedName>
        <fullName evidence="4">Oxidoreductase</fullName>
    </recommendedName>
</protein>
<keyword evidence="1" id="KW-0472">Membrane</keyword>
<proteinExistence type="predicted"/>
<reference evidence="2 3" key="1">
    <citation type="submission" date="2020-07" db="EMBL/GenBank/DDBJ databases">
        <title>Mycobacterium kansasii (former subtype) with zoonotic potential isolated from diseased indoor pet cat, Japan.</title>
        <authorList>
            <person name="Fukano H."/>
            <person name="Terazono T."/>
            <person name="Hoshino Y."/>
        </authorList>
    </citation>
    <scope>NUCLEOTIDE SEQUENCE [LARGE SCALE GENOMIC DNA]</scope>
    <source>
        <strain evidence="2 3">Kuro-I</strain>
    </source>
</reference>
<evidence type="ECO:0000313" key="2">
    <source>
        <dbReference type="EMBL" id="BCI87480.1"/>
    </source>
</evidence>
<evidence type="ECO:0000256" key="1">
    <source>
        <dbReference type="SAM" id="Phobius"/>
    </source>
</evidence>
<feature type="transmembrane region" description="Helical" evidence="1">
    <location>
        <begin position="45"/>
        <end position="65"/>
    </location>
</feature>
<evidence type="ECO:0008006" key="4">
    <source>
        <dbReference type="Google" id="ProtNLM"/>
    </source>
</evidence>
<accession>A0A7G1I916</accession>
<feature type="transmembrane region" description="Helical" evidence="1">
    <location>
        <begin position="102"/>
        <end position="120"/>
    </location>
</feature>